<feature type="non-terminal residue" evidence="2">
    <location>
        <position position="119"/>
    </location>
</feature>
<evidence type="ECO:0000256" key="1">
    <source>
        <dbReference type="SAM" id="Phobius"/>
    </source>
</evidence>
<feature type="transmembrane region" description="Helical" evidence="1">
    <location>
        <begin position="12"/>
        <end position="37"/>
    </location>
</feature>
<protein>
    <submittedName>
        <fullName evidence="2">Uncharacterized protein</fullName>
    </submittedName>
</protein>
<feature type="transmembrane region" description="Helical" evidence="1">
    <location>
        <begin position="83"/>
        <end position="100"/>
    </location>
</feature>
<dbReference type="VEuPathDB" id="MicrosporidiaDB:VICG_02080"/>
<dbReference type="InParanoid" id="L2GJR9"/>
<feature type="transmembrane region" description="Helical" evidence="1">
    <location>
        <begin position="57"/>
        <end position="76"/>
    </location>
</feature>
<proteinExistence type="predicted"/>
<keyword evidence="1" id="KW-0472">Membrane</keyword>
<dbReference type="EMBL" id="JH370157">
    <property type="protein sequence ID" value="ELA40884.1"/>
    <property type="molecule type" value="Genomic_DNA"/>
</dbReference>
<gene>
    <name evidence="2" type="ORF">VICG_02080</name>
</gene>
<keyword evidence="1" id="KW-1133">Transmembrane helix</keyword>
<dbReference type="HOGENOM" id="CLU_2067147_0_0_1"/>
<keyword evidence="3" id="KW-1185">Reference proteome</keyword>
<dbReference type="AlphaFoldDB" id="L2GJR9"/>
<dbReference type="Proteomes" id="UP000011082">
    <property type="component" value="Unassembled WGS sequence"/>
</dbReference>
<name>L2GJR9_VITCO</name>
<reference evidence="3" key="1">
    <citation type="submission" date="2011-05" db="EMBL/GenBank/DDBJ databases">
        <title>The genome sequence of Vittaforma corneae strain ATCC 50505.</title>
        <authorList>
            <consortium name="The Broad Institute Genome Sequencing Platform"/>
            <person name="Cuomo C."/>
            <person name="Didier E."/>
            <person name="Bowers L."/>
            <person name="Young S.K."/>
            <person name="Zeng Q."/>
            <person name="Gargeya S."/>
            <person name="Fitzgerald M."/>
            <person name="Haas B."/>
            <person name="Abouelleil A."/>
            <person name="Alvarado L."/>
            <person name="Arachchi H.M."/>
            <person name="Berlin A."/>
            <person name="Chapman S.B."/>
            <person name="Gearin G."/>
            <person name="Goldberg J."/>
            <person name="Griggs A."/>
            <person name="Gujja S."/>
            <person name="Hansen M."/>
            <person name="Heiman D."/>
            <person name="Howarth C."/>
            <person name="Larimer J."/>
            <person name="Lui A."/>
            <person name="MacDonald P.J.P."/>
            <person name="McCowen C."/>
            <person name="Montmayeur A."/>
            <person name="Murphy C."/>
            <person name="Neiman D."/>
            <person name="Pearson M."/>
            <person name="Priest M."/>
            <person name="Roberts A."/>
            <person name="Saif S."/>
            <person name="Shea T."/>
            <person name="Sisk P."/>
            <person name="Stolte C."/>
            <person name="Sykes S."/>
            <person name="Wortman J."/>
            <person name="Nusbaum C."/>
            <person name="Birren B."/>
        </authorList>
    </citation>
    <scope>NUCLEOTIDE SEQUENCE [LARGE SCALE GENOMIC DNA]</scope>
    <source>
        <strain evidence="3">ATCC 50505</strain>
    </source>
</reference>
<evidence type="ECO:0000313" key="2">
    <source>
        <dbReference type="EMBL" id="ELA40884.1"/>
    </source>
</evidence>
<accession>L2GJR9</accession>
<dbReference type="RefSeq" id="XP_007605525.1">
    <property type="nucleotide sequence ID" value="XM_007605463.1"/>
</dbReference>
<organism evidence="2 3">
    <name type="scientific">Vittaforma corneae (strain ATCC 50505)</name>
    <name type="common">Microsporidian parasite</name>
    <name type="synonym">Nosema corneum</name>
    <dbReference type="NCBI Taxonomy" id="993615"/>
    <lineage>
        <taxon>Eukaryota</taxon>
        <taxon>Fungi</taxon>
        <taxon>Fungi incertae sedis</taxon>
        <taxon>Microsporidia</taxon>
        <taxon>Nosematidae</taxon>
        <taxon>Vittaforma</taxon>
    </lineage>
</organism>
<evidence type="ECO:0000313" key="3">
    <source>
        <dbReference type="Proteomes" id="UP000011082"/>
    </source>
</evidence>
<dbReference type="GeneID" id="19882790"/>
<keyword evidence="1" id="KW-0812">Transmembrane</keyword>
<sequence>MSKQLRNKFIISSIYTVLPHVVFFWIRMLGFFTLYVFSIAEHIKFVRNTDTDSADDFVYIIQFGLFQLYFVSKSLIHGNIFGFYLGIALMIHNTVLTLFAPKTSPADLSKKYWVVLYLI</sequence>